<evidence type="ECO:0000313" key="1">
    <source>
        <dbReference type="EMBL" id="BDD50171.1"/>
    </source>
</evidence>
<evidence type="ECO:0000313" key="2">
    <source>
        <dbReference type="Proteomes" id="UP001320460"/>
    </source>
</evidence>
<accession>A0ABM7VSX1</accession>
<reference evidence="1 2" key="1">
    <citation type="submission" date="2021-12" db="EMBL/GenBank/DDBJ databases">
        <title>Complete genome sequence of Phytobacter diazotrophicus TA9734.</title>
        <authorList>
            <person name="Kubota H."/>
            <person name="Nakayama Y."/>
            <person name="Ariyoshi T."/>
        </authorList>
    </citation>
    <scope>NUCLEOTIDE SEQUENCE [LARGE SCALE GENOMIC DNA]</scope>
    <source>
        <strain evidence="1 2">TA9734</strain>
    </source>
</reference>
<name>A0ABM7VSX1_9ENTR</name>
<dbReference type="EMBL" id="AP025334">
    <property type="protein sequence ID" value="BDD50171.1"/>
    <property type="molecule type" value="Genomic_DNA"/>
</dbReference>
<protein>
    <recommendedName>
        <fullName evidence="3">Secreted protein</fullName>
    </recommendedName>
</protein>
<keyword evidence="2" id="KW-1185">Reference proteome</keyword>
<evidence type="ECO:0008006" key="3">
    <source>
        <dbReference type="Google" id="ProtNLM"/>
    </source>
</evidence>
<dbReference type="Proteomes" id="UP001320460">
    <property type="component" value="Chromosome"/>
</dbReference>
<sequence length="76" mass="8708">MSPFFSIFWWHVSASGLPLCEAYYFAPDSPPGWRYAKPGYVLRVAPFGAPSPPRMKMVYRADAMSHLQRVCLGQRR</sequence>
<gene>
    <name evidence="1" type="ORF">PDTA9734_16580</name>
</gene>
<organism evidence="1 2">
    <name type="scientific">Phytobacter diazotrophicus</name>
    <dbReference type="NCBI Taxonomy" id="395631"/>
    <lineage>
        <taxon>Bacteria</taxon>
        <taxon>Pseudomonadati</taxon>
        <taxon>Pseudomonadota</taxon>
        <taxon>Gammaproteobacteria</taxon>
        <taxon>Enterobacterales</taxon>
        <taxon>Enterobacteriaceae</taxon>
        <taxon>Phytobacter</taxon>
    </lineage>
</organism>
<proteinExistence type="predicted"/>